<dbReference type="Proteomes" id="UP000438429">
    <property type="component" value="Unassembled WGS sequence"/>
</dbReference>
<accession>A0A6A4SI96</accession>
<reference evidence="1 2" key="1">
    <citation type="submission" date="2019-06" db="EMBL/GenBank/DDBJ databases">
        <title>Draft genomes of female and male turbot (Scophthalmus maximus).</title>
        <authorList>
            <person name="Xu H."/>
            <person name="Xu X.-W."/>
            <person name="Shao C."/>
            <person name="Chen S."/>
        </authorList>
    </citation>
    <scope>NUCLEOTIDE SEQUENCE [LARGE SCALE GENOMIC DNA]</scope>
    <source>
        <strain evidence="1">Ysfricsl-2016a</strain>
        <tissue evidence="1">Blood</tissue>
    </source>
</reference>
<sequence>MMKCDYPENISTTTGAAFRLDAFISSVIASYIKVVRSPYCLGRTDKPSACWMTDNIIPSLLLSAPRSLQNALINHQRETEVVFRKGTGKKKKEKVLEFYS</sequence>
<proteinExistence type="predicted"/>
<organism evidence="1 2">
    <name type="scientific">Scophthalmus maximus</name>
    <name type="common">Turbot</name>
    <name type="synonym">Psetta maxima</name>
    <dbReference type="NCBI Taxonomy" id="52904"/>
    <lineage>
        <taxon>Eukaryota</taxon>
        <taxon>Metazoa</taxon>
        <taxon>Chordata</taxon>
        <taxon>Craniata</taxon>
        <taxon>Vertebrata</taxon>
        <taxon>Euteleostomi</taxon>
        <taxon>Actinopterygii</taxon>
        <taxon>Neopterygii</taxon>
        <taxon>Teleostei</taxon>
        <taxon>Neoteleostei</taxon>
        <taxon>Acanthomorphata</taxon>
        <taxon>Carangaria</taxon>
        <taxon>Pleuronectiformes</taxon>
        <taxon>Pleuronectoidei</taxon>
        <taxon>Scophthalmidae</taxon>
        <taxon>Scophthalmus</taxon>
    </lineage>
</organism>
<evidence type="ECO:0000313" key="2">
    <source>
        <dbReference type="Proteomes" id="UP000438429"/>
    </source>
</evidence>
<dbReference type="AlphaFoldDB" id="A0A6A4SI96"/>
<protein>
    <submittedName>
        <fullName evidence="1">Uncharacterized protein</fullName>
    </submittedName>
</protein>
<comment type="caution">
    <text evidence="1">The sequence shown here is derived from an EMBL/GenBank/DDBJ whole genome shotgun (WGS) entry which is preliminary data.</text>
</comment>
<evidence type="ECO:0000313" key="1">
    <source>
        <dbReference type="EMBL" id="KAF0034896.1"/>
    </source>
</evidence>
<name>A0A6A4SI96_SCOMX</name>
<gene>
    <name evidence="1" type="ORF">F2P81_012654</name>
</gene>
<dbReference type="EMBL" id="VEVO01000011">
    <property type="protein sequence ID" value="KAF0034896.1"/>
    <property type="molecule type" value="Genomic_DNA"/>
</dbReference>